<evidence type="ECO:0000256" key="5">
    <source>
        <dbReference type="ARBA" id="ARBA00023136"/>
    </source>
</evidence>
<feature type="domain" description="MASE1" evidence="7">
    <location>
        <begin position="30"/>
        <end position="289"/>
    </location>
</feature>
<dbReference type="AlphaFoldDB" id="A0A1I7ABT7"/>
<feature type="transmembrane region" description="Helical" evidence="6">
    <location>
        <begin position="158"/>
        <end position="175"/>
    </location>
</feature>
<keyword evidence="2" id="KW-1003">Cell membrane</keyword>
<feature type="transmembrane region" description="Helical" evidence="6">
    <location>
        <begin position="12"/>
        <end position="37"/>
    </location>
</feature>
<keyword evidence="8" id="KW-0808">Transferase</keyword>
<keyword evidence="4 6" id="KW-1133">Transmembrane helix</keyword>
<evidence type="ECO:0000256" key="6">
    <source>
        <dbReference type="SAM" id="Phobius"/>
    </source>
</evidence>
<dbReference type="GO" id="GO:0005886">
    <property type="term" value="C:plasma membrane"/>
    <property type="evidence" value="ECO:0007669"/>
    <property type="project" value="UniProtKB-SubCell"/>
</dbReference>
<keyword evidence="3 6" id="KW-0812">Transmembrane</keyword>
<name>A0A1I7ABT7_9BURK</name>
<gene>
    <name evidence="8" type="ORF">SAMN05192563_1003247</name>
</gene>
<evidence type="ECO:0000259" key="7">
    <source>
        <dbReference type="Pfam" id="PF05231"/>
    </source>
</evidence>
<evidence type="ECO:0000313" key="8">
    <source>
        <dbReference type="EMBL" id="SFT72388.1"/>
    </source>
</evidence>
<dbReference type="GO" id="GO:0016301">
    <property type="term" value="F:kinase activity"/>
    <property type="evidence" value="ECO:0007669"/>
    <property type="project" value="UniProtKB-KW"/>
</dbReference>
<keyword evidence="8" id="KW-0418">Kinase</keyword>
<feature type="transmembrane region" description="Helical" evidence="6">
    <location>
        <begin position="116"/>
        <end position="138"/>
    </location>
</feature>
<reference evidence="8 9" key="1">
    <citation type="submission" date="2016-10" db="EMBL/GenBank/DDBJ databases">
        <authorList>
            <person name="de Groot N.N."/>
        </authorList>
    </citation>
    <scope>NUCLEOTIDE SEQUENCE [LARGE SCALE GENOMIC DNA]</scope>
    <source>
        <strain evidence="8 9">LMG 27731</strain>
    </source>
</reference>
<protein>
    <submittedName>
        <fullName evidence="8">Signal transduction histidine kinase, glucose-6-phosphate specific</fullName>
    </submittedName>
</protein>
<feature type="transmembrane region" description="Helical" evidence="6">
    <location>
        <begin position="196"/>
        <end position="215"/>
    </location>
</feature>
<accession>A0A1I7ABT7</accession>
<feature type="transmembrane region" description="Helical" evidence="6">
    <location>
        <begin position="76"/>
        <end position="96"/>
    </location>
</feature>
<evidence type="ECO:0000256" key="2">
    <source>
        <dbReference type="ARBA" id="ARBA00022475"/>
    </source>
</evidence>
<feature type="transmembrane region" description="Helical" evidence="6">
    <location>
        <begin position="274"/>
        <end position="294"/>
    </location>
</feature>
<sequence length="537" mass="60217">MRETIRQRNWLRHLAVALTYFALYSALRYVSFSYWFLPASLRLLCLLLLPYRYWPALALGEMLGLGRFSLQCYEEFGLTGALLNLVPRIALVMPIVRWCRERLSLLGPRRQVRMNALLLCAMLLALVTATYDWCFLRIMPVQPGQSPTSFVWAPRYFIGNYLGILTMVPLVLMLWQIAGETPTWRAARTRLGGSRLALEGLALLVPSLLLLAWIAVSFKDLGQVARMAMFLPVAVLAMRHGWRGAALGGFVASSALVVVVPAPYDPVTLQAEVFMAFTLSVLLMLGARIATLHAREEMERMNSRLALQSAQHGLYLGELRMQQAADTLQDVGTAIHHAHERLLDRMRLFLPEGEERRYSRQAIATRQEVFNRVNSLAPRAWQTNGLAHLLQEGSLAHALQNLGITYVCDIRGTGLAGFSPGFQLALYRLACEAAVYVHEQISLSSLRLRVRAGRVRGTHWAVLQMTGTPLRSDDTFLPSRRECDQFRERLGATADGVGGIRHNARIYRGTVHARATEHATRLSLVIYDGDSLSGRSH</sequence>
<proteinExistence type="predicted"/>
<dbReference type="EMBL" id="FPBH01000003">
    <property type="protein sequence ID" value="SFT72388.1"/>
    <property type="molecule type" value="Genomic_DNA"/>
</dbReference>
<evidence type="ECO:0000313" key="9">
    <source>
        <dbReference type="Proteomes" id="UP000198844"/>
    </source>
</evidence>
<feature type="transmembrane region" description="Helical" evidence="6">
    <location>
        <begin position="245"/>
        <end position="262"/>
    </location>
</feature>
<dbReference type="Pfam" id="PF05231">
    <property type="entry name" value="MASE1"/>
    <property type="match status" value="1"/>
</dbReference>
<evidence type="ECO:0000256" key="1">
    <source>
        <dbReference type="ARBA" id="ARBA00004651"/>
    </source>
</evidence>
<organism evidence="8 9">
    <name type="scientific">Paraburkholderia aspalathi</name>
    <dbReference type="NCBI Taxonomy" id="1324617"/>
    <lineage>
        <taxon>Bacteria</taxon>
        <taxon>Pseudomonadati</taxon>
        <taxon>Pseudomonadota</taxon>
        <taxon>Betaproteobacteria</taxon>
        <taxon>Burkholderiales</taxon>
        <taxon>Burkholderiaceae</taxon>
        <taxon>Paraburkholderia</taxon>
    </lineage>
</organism>
<dbReference type="InterPro" id="IPR007895">
    <property type="entry name" value="MASE1"/>
</dbReference>
<evidence type="ECO:0000256" key="4">
    <source>
        <dbReference type="ARBA" id="ARBA00022989"/>
    </source>
</evidence>
<keyword evidence="5 6" id="KW-0472">Membrane</keyword>
<comment type="subcellular location">
    <subcellularLocation>
        <location evidence="1">Cell membrane</location>
        <topology evidence="1">Multi-pass membrane protein</topology>
    </subcellularLocation>
</comment>
<evidence type="ECO:0000256" key="3">
    <source>
        <dbReference type="ARBA" id="ARBA00022692"/>
    </source>
</evidence>
<dbReference type="RefSeq" id="WP_167378318.1">
    <property type="nucleotide sequence ID" value="NZ_FPBH01000003.1"/>
</dbReference>
<dbReference type="Proteomes" id="UP000198844">
    <property type="component" value="Unassembled WGS sequence"/>
</dbReference>